<evidence type="ECO:0000313" key="2">
    <source>
        <dbReference type="EMBL" id="KKL27567.1"/>
    </source>
</evidence>
<dbReference type="Pfam" id="PF14550">
    <property type="entry name" value="Peptidase_S78_2"/>
    <property type="match status" value="1"/>
</dbReference>
<feature type="domain" description="Phage-like element PBSX protein XkdF" evidence="1">
    <location>
        <begin position="11"/>
        <end position="122"/>
    </location>
</feature>
<comment type="caution">
    <text evidence="2">The sequence shown here is derived from an EMBL/GenBank/DDBJ whole genome shotgun (WGS) entry which is preliminary data.</text>
</comment>
<accession>A0A0F9CM92</accession>
<sequence>MHVKNWQKPFIKIQAPDQQIVKGIVYEPDVVDTDDEKASAETIERACHKFNVLHRRMKIMHSEERKDILLLESYINPVDYQENGQGIRKGAWIIVVKVLDSELWDDIKTGKFTGFSMGGRAAIAQ</sequence>
<evidence type="ECO:0000259" key="1">
    <source>
        <dbReference type="Pfam" id="PF14550"/>
    </source>
</evidence>
<name>A0A0F9CM92_9ZZZZ</name>
<protein>
    <recommendedName>
        <fullName evidence="1">Phage-like element PBSX protein XkdF domain-containing protein</fullName>
    </recommendedName>
</protein>
<reference evidence="2" key="1">
    <citation type="journal article" date="2015" name="Nature">
        <title>Complex archaea that bridge the gap between prokaryotes and eukaryotes.</title>
        <authorList>
            <person name="Spang A."/>
            <person name="Saw J.H."/>
            <person name="Jorgensen S.L."/>
            <person name="Zaremba-Niedzwiedzka K."/>
            <person name="Martijn J."/>
            <person name="Lind A.E."/>
            <person name="van Eijk R."/>
            <person name="Schleper C."/>
            <person name="Guy L."/>
            <person name="Ettema T.J."/>
        </authorList>
    </citation>
    <scope>NUCLEOTIDE SEQUENCE</scope>
</reference>
<gene>
    <name evidence="2" type="ORF">LCGC14_2383880</name>
</gene>
<dbReference type="EMBL" id="LAZR01035416">
    <property type="protein sequence ID" value="KKL27567.1"/>
    <property type="molecule type" value="Genomic_DNA"/>
</dbReference>
<proteinExistence type="predicted"/>
<organism evidence="2">
    <name type="scientific">marine sediment metagenome</name>
    <dbReference type="NCBI Taxonomy" id="412755"/>
    <lineage>
        <taxon>unclassified sequences</taxon>
        <taxon>metagenomes</taxon>
        <taxon>ecological metagenomes</taxon>
    </lineage>
</organism>
<dbReference type="AlphaFoldDB" id="A0A0F9CM92"/>
<dbReference type="InterPro" id="IPR027924">
    <property type="entry name" value="XkdF"/>
</dbReference>